<proteinExistence type="predicted"/>
<dbReference type="EMBL" id="MBFR01000194">
    <property type="protein sequence ID" value="PVU91564.1"/>
    <property type="molecule type" value="Genomic_DNA"/>
</dbReference>
<organism evidence="2 3">
    <name type="scientific">Smittium simulii</name>
    <dbReference type="NCBI Taxonomy" id="133385"/>
    <lineage>
        <taxon>Eukaryota</taxon>
        <taxon>Fungi</taxon>
        <taxon>Fungi incertae sedis</taxon>
        <taxon>Zoopagomycota</taxon>
        <taxon>Kickxellomycotina</taxon>
        <taxon>Harpellomycetes</taxon>
        <taxon>Harpellales</taxon>
        <taxon>Legeriomycetaceae</taxon>
        <taxon>Smittium</taxon>
    </lineage>
</organism>
<dbReference type="AlphaFoldDB" id="A0A2T9YH10"/>
<dbReference type="Proteomes" id="UP000245383">
    <property type="component" value="Unassembled WGS sequence"/>
</dbReference>
<evidence type="ECO:0000313" key="2">
    <source>
        <dbReference type="EMBL" id="PVU91564.1"/>
    </source>
</evidence>
<comment type="caution">
    <text evidence="2">The sequence shown here is derived from an EMBL/GenBank/DDBJ whole genome shotgun (WGS) entry which is preliminary data.</text>
</comment>
<feature type="compositionally biased region" description="Polar residues" evidence="1">
    <location>
        <begin position="316"/>
        <end position="340"/>
    </location>
</feature>
<feature type="region of interest" description="Disordered" evidence="1">
    <location>
        <begin position="310"/>
        <end position="342"/>
    </location>
</feature>
<sequence>MTWTRSRGGTETLVEPEIAIQPTSIEPEITIKPTSIEPDTVNNLFLGESKQKHLTKAADNESKPLEEYTAKTSSQILMNSEPGYNSIPKTEALPVAASLKLPKLQKASQKNLQPESSTFNFNSINPTSNFFFKDSNSDNSDYLTLHTTLSDSNKGIVSNEFMSDSKGFHDIFPQKDSTIIPLNKISTAYLDIAFETPKPILQHNNATSTKISNKKNNAKKSSSLAHFKQWDDLPVDTSANKSYQNSKISDIISEYANTDYMPRKKGRDTENSTEENGMADINSQVLESSGAKPGLKRNSSADLAINKSRNRYLATDTKNNYKSRNGDTQGVNSSLSPQNNDRLDLKSSIINTTGQMNRGYYQNSTKNSHTHNSNKKVVACSMKYLPPTPSPCDTCKSVL</sequence>
<protein>
    <submittedName>
        <fullName evidence="2">Uncharacterized protein</fullName>
    </submittedName>
</protein>
<name>A0A2T9YH10_9FUNG</name>
<evidence type="ECO:0000313" key="3">
    <source>
        <dbReference type="Proteomes" id="UP000245383"/>
    </source>
</evidence>
<accession>A0A2T9YH10</accession>
<feature type="region of interest" description="Disordered" evidence="1">
    <location>
        <begin position="259"/>
        <end position="282"/>
    </location>
</feature>
<keyword evidence="3" id="KW-1185">Reference proteome</keyword>
<gene>
    <name evidence="2" type="ORF">BB561_004339</name>
</gene>
<reference evidence="2 3" key="1">
    <citation type="journal article" date="2018" name="MBio">
        <title>Comparative Genomics Reveals the Core Gene Toolbox for the Fungus-Insect Symbiosis.</title>
        <authorList>
            <person name="Wang Y."/>
            <person name="Stata M."/>
            <person name="Wang W."/>
            <person name="Stajich J.E."/>
            <person name="White M.M."/>
            <person name="Moncalvo J.M."/>
        </authorList>
    </citation>
    <scope>NUCLEOTIDE SEQUENCE [LARGE SCALE GENOMIC DNA]</scope>
    <source>
        <strain evidence="2 3">SWE-8-4</strain>
    </source>
</reference>
<evidence type="ECO:0000256" key="1">
    <source>
        <dbReference type="SAM" id="MobiDB-lite"/>
    </source>
</evidence>